<dbReference type="InterPro" id="IPR045056">
    <property type="entry name" value="Nop56/Nop58"/>
</dbReference>
<dbReference type="AlphaFoldDB" id="A0A2U1NCF3"/>
<keyword evidence="2" id="KW-1185">Reference proteome</keyword>
<name>A0A2U1NCF3_ARTAN</name>
<dbReference type="GO" id="GO:0031428">
    <property type="term" value="C:box C/D methylation guide snoRNP complex"/>
    <property type="evidence" value="ECO:0007669"/>
    <property type="project" value="InterPro"/>
</dbReference>
<organism evidence="1 2">
    <name type="scientific">Artemisia annua</name>
    <name type="common">Sweet wormwood</name>
    <dbReference type="NCBI Taxonomy" id="35608"/>
    <lineage>
        <taxon>Eukaryota</taxon>
        <taxon>Viridiplantae</taxon>
        <taxon>Streptophyta</taxon>
        <taxon>Embryophyta</taxon>
        <taxon>Tracheophyta</taxon>
        <taxon>Spermatophyta</taxon>
        <taxon>Magnoliopsida</taxon>
        <taxon>eudicotyledons</taxon>
        <taxon>Gunneridae</taxon>
        <taxon>Pentapetalae</taxon>
        <taxon>asterids</taxon>
        <taxon>campanulids</taxon>
        <taxon>Asterales</taxon>
        <taxon>Asteraceae</taxon>
        <taxon>Asteroideae</taxon>
        <taxon>Anthemideae</taxon>
        <taxon>Artemisiinae</taxon>
        <taxon>Artemisia</taxon>
    </lineage>
</organism>
<dbReference type="GO" id="GO:0032040">
    <property type="term" value="C:small-subunit processome"/>
    <property type="evidence" value="ECO:0007669"/>
    <property type="project" value="InterPro"/>
</dbReference>
<protein>
    <submittedName>
        <fullName evidence="1">NOP56-like pre RNA processing ribonucleoprotein</fullName>
    </submittedName>
</protein>
<dbReference type="GO" id="GO:0030515">
    <property type="term" value="F:snoRNA binding"/>
    <property type="evidence" value="ECO:0007669"/>
    <property type="project" value="InterPro"/>
</dbReference>
<evidence type="ECO:0000313" key="1">
    <source>
        <dbReference type="EMBL" id="PWA71167.1"/>
    </source>
</evidence>
<dbReference type="PANTHER" id="PTHR10894">
    <property type="entry name" value="NUCLEOLAR PROTEIN 5 NUCLEOLAR PROTEIN NOP5 NOP58"/>
    <property type="match status" value="1"/>
</dbReference>
<comment type="caution">
    <text evidence="1">The sequence shown here is derived from an EMBL/GenBank/DDBJ whole genome shotgun (WGS) entry which is preliminary data.</text>
</comment>
<dbReference type="Proteomes" id="UP000245207">
    <property type="component" value="Unassembled WGS sequence"/>
</dbReference>
<proteinExistence type="predicted"/>
<reference evidence="1 2" key="1">
    <citation type="journal article" date="2018" name="Mol. Plant">
        <title>The genome of Artemisia annua provides insight into the evolution of Asteraceae family and artemisinin biosynthesis.</title>
        <authorList>
            <person name="Shen Q."/>
            <person name="Zhang L."/>
            <person name="Liao Z."/>
            <person name="Wang S."/>
            <person name="Yan T."/>
            <person name="Shi P."/>
            <person name="Liu M."/>
            <person name="Fu X."/>
            <person name="Pan Q."/>
            <person name="Wang Y."/>
            <person name="Lv Z."/>
            <person name="Lu X."/>
            <person name="Zhang F."/>
            <person name="Jiang W."/>
            <person name="Ma Y."/>
            <person name="Chen M."/>
            <person name="Hao X."/>
            <person name="Li L."/>
            <person name="Tang Y."/>
            <person name="Lv G."/>
            <person name="Zhou Y."/>
            <person name="Sun X."/>
            <person name="Brodelius P.E."/>
            <person name="Rose J.K.C."/>
            <person name="Tang K."/>
        </authorList>
    </citation>
    <scope>NUCLEOTIDE SEQUENCE [LARGE SCALE GENOMIC DNA]</scope>
    <source>
        <strain evidence="2">cv. Huhao1</strain>
        <tissue evidence="1">Leaf</tissue>
    </source>
</reference>
<accession>A0A2U1NCF3</accession>
<sequence length="238" mass="26590">MTDELRNFLDVSLPKVKEGKKPKFKLGVSDSKIGSHIFEETKIPFQCNEFVLELIRGIHLHFEKFIEGLKPGDLEKAQLGLGHSYSRAKCDKSSMLDKAIECFKSLKMQVQLMSMGCGMLPMMLSLIRHAYESKAKFIFSATPTLLYWSLRGHASFQSLGSGTMLAGYCMGELFTANKVADMEFMSVALKVNEDPERAAGEASQHKTKENWAEDVEVDKWEGGADLIASIFLVHVELG</sequence>
<dbReference type="STRING" id="35608.A0A2U1NCF3"/>
<dbReference type="EMBL" id="PKPP01003123">
    <property type="protein sequence ID" value="PWA71167.1"/>
    <property type="molecule type" value="Genomic_DNA"/>
</dbReference>
<keyword evidence="1" id="KW-0687">Ribonucleoprotein</keyword>
<gene>
    <name evidence="1" type="ORF">CTI12_AA234460</name>
</gene>
<dbReference type="PANTHER" id="PTHR10894:SF0">
    <property type="entry name" value="NUCLEOLAR PROTEIN 56"/>
    <property type="match status" value="1"/>
</dbReference>
<dbReference type="OrthoDB" id="641835at2759"/>
<evidence type="ECO:0000313" key="2">
    <source>
        <dbReference type="Proteomes" id="UP000245207"/>
    </source>
</evidence>